<name>A0A2D0NL46_FLAN2</name>
<dbReference type="OrthoDB" id="9784228at2"/>
<feature type="transmembrane region" description="Helical" evidence="1">
    <location>
        <begin position="98"/>
        <end position="114"/>
    </location>
</feature>
<comment type="caution">
    <text evidence="3">The sequence shown here is derived from an EMBL/GenBank/DDBJ whole genome shotgun (WGS) entry which is preliminary data.</text>
</comment>
<evidence type="ECO:0000313" key="3">
    <source>
        <dbReference type="EMBL" id="PHN08463.1"/>
    </source>
</evidence>
<keyword evidence="1" id="KW-0812">Transmembrane</keyword>
<dbReference type="AlphaFoldDB" id="A0A2D0NL46"/>
<dbReference type="GO" id="GO:0008610">
    <property type="term" value="P:lipid biosynthetic process"/>
    <property type="evidence" value="ECO:0007669"/>
    <property type="project" value="InterPro"/>
</dbReference>
<keyword evidence="1" id="KW-0472">Membrane</keyword>
<reference evidence="3 4" key="1">
    <citation type="submission" date="2017-10" db="EMBL/GenBank/DDBJ databases">
        <title>The draft genome sequence of Lewinella nigricans NBRC 102662.</title>
        <authorList>
            <person name="Wang K."/>
        </authorList>
    </citation>
    <scope>NUCLEOTIDE SEQUENCE [LARGE SCALE GENOMIC DNA]</scope>
    <source>
        <strain evidence="3 4">NBRC 102662</strain>
    </source>
</reference>
<organism evidence="3 4">
    <name type="scientific">Flavilitoribacter nigricans (strain ATCC 23147 / DSM 23189 / NBRC 102662 / NCIMB 1420 / SS-2)</name>
    <name type="common">Lewinella nigricans</name>
    <dbReference type="NCBI Taxonomy" id="1122177"/>
    <lineage>
        <taxon>Bacteria</taxon>
        <taxon>Pseudomonadati</taxon>
        <taxon>Bacteroidota</taxon>
        <taxon>Saprospiria</taxon>
        <taxon>Saprospirales</taxon>
        <taxon>Lewinellaceae</taxon>
        <taxon>Flavilitoribacter</taxon>
    </lineage>
</organism>
<proteinExistence type="predicted"/>
<sequence>MRQILSMTKSSGKYFLLTALAFLFPFFALAYLFFPGLPVLAHGVLLFNGWLFWTLVEYFWHRYKMHPGPTAPRGRAFKEHRYHHEHPNDLQVRFHHRMLMLVGIVLLGAAAIRLDNYFTFIYGIYLGFVWFCYVHILLHRRWSAYFFPKLLNYHIHHHSKLPNVGYGVSVTWWDDIYGTIPPESSRISERVIELYFRGL</sequence>
<evidence type="ECO:0000259" key="2">
    <source>
        <dbReference type="Pfam" id="PF04116"/>
    </source>
</evidence>
<protein>
    <recommendedName>
        <fullName evidence="2">Fatty acid hydroxylase domain-containing protein</fullName>
    </recommendedName>
</protein>
<feature type="transmembrane region" description="Helical" evidence="1">
    <location>
        <begin position="120"/>
        <end position="138"/>
    </location>
</feature>
<accession>A0A2D0NL46</accession>
<evidence type="ECO:0000313" key="4">
    <source>
        <dbReference type="Proteomes" id="UP000223913"/>
    </source>
</evidence>
<evidence type="ECO:0000256" key="1">
    <source>
        <dbReference type="SAM" id="Phobius"/>
    </source>
</evidence>
<feature type="transmembrane region" description="Helical" evidence="1">
    <location>
        <begin position="12"/>
        <end position="34"/>
    </location>
</feature>
<dbReference type="InterPro" id="IPR006694">
    <property type="entry name" value="Fatty_acid_hydroxylase"/>
</dbReference>
<keyword evidence="1" id="KW-1133">Transmembrane helix</keyword>
<feature type="transmembrane region" description="Helical" evidence="1">
    <location>
        <begin position="40"/>
        <end position="60"/>
    </location>
</feature>
<dbReference type="GO" id="GO:0005506">
    <property type="term" value="F:iron ion binding"/>
    <property type="evidence" value="ECO:0007669"/>
    <property type="project" value="InterPro"/>
</dbReference>
<gene>
    <name evidence="3" type="ORF">CRP01_00690</name>
</gene>
<dbReference type="GO" id="GO:0016491">
    <property type="term" value="F:oxidoreductase activity"/>
    <property type="evidence" value="ECO:0007669"/>
    <property type="project" value="InterPro"/>
</dbReference>
<dbReference type="Proteomes" id="UP000223913">
    <property type="component" value="Unassembled WGS sequence"/>
</dbReference>
<keyword evidence="4" id="KW-1185">Reference proteome</keyword>
<dbReference type="Pfam" id="PF04116">
    <property type="entry name" value="FA_hydroxylase"/>
    <property type="match status" value="1"/>
</dbReference>
<dbReference type="EMBL" id="PDUD01000001">
    <property type="protein sequence ID" value="PHN08463.1"/>
    <property type="molecule type" value="Genomic_DNA"/>
</dbReference>
<dbReference type="RefSeq" id="WP_099148055.1">
    <property type="nucleotide sequence ID" value="NZ_PDUD01000001.1"/>
</dbReference>
<feature type="domain" description="Fatty acid hydroxylase" evidence="2">
    <location>
        <begin position="49"/>
        <end position="179"/>
    </location>
</feature>